<feature type="signal peptide" evidence="2">
    <location>
        <begin position="1"/>
        <end position="30"/>
    </location>
</feature>
<dbReference type="GO" id="GO:0016787">
    <property type="term" value="F:hydrolase activity"/>
    <property type="evidence" value="ECO:0007669"/>
    <property type="project" value="UniProtKB-KW"/>
</dbReference>
<proteinExistence type="predicted"/>
<dbReference type="STRING" id="1280953.HOC_17681"/>
<dbReference type="Pfam" id="PF15979">
    <property type="entry name" value="Glyco_hydro_115"/>
    <property type="match status" value="1"/>
</dbReference>
<evidence type="ECO:0000256" key="1">
    <source>
        <dbReference type="ARBA" id="ARBA00022801"/>
    </source>
</evidence>
<dbReference type="InterPro" id="IPR029018">
    <property type="entry name" value="Hex-like_dom2"/>
</dbReference>
<keyword evidence="5" id="KW-1185">Reference proteome</keyword>
<dbReference type="InterPro" id="IPR041437">
    <property type="entry name" value="GH115_C"/>
</dbReference>
<feature type="domain" description="Gylcosyl hydrolase 115 C-terminal" evidence="3">
    <location>
        <begin position="796"/>
        <end position="963"/>
    </location>
</feature>
<dbReference type="PATRIC" id="fig|1280953.3.peg.3539"/>
<organism evidence="4 5">
    <name type="scientific">Hyphomonas oceanitis SCH89</name>
    <dbReference type="NCBI Taxonomy" id="1280953"/>
    <lineage>
        <taxon>Bacteria</taxon>
        <taxon>Pseudomonadati</taxon>
        <taxon>Pseudomonadota</taxon>
        <taxon>Alphaproteobacteria</taxon>
        <taxon>Hyphomonadales</taxon>
        <taxon>Hyphomonadaceae</taxon>
        <taxon>Hyphomonas</taxon>
    </lineage>
</organism>
<dbReference type="OrthoDB" id="8727830at2"/>
<reference evidence="4 5" key="1">
    <citation type="journal article" date="2014" name="Antonie Van Leeuwenhoek">
        <title>Hyphomonas beringensis sp. nov. and Hyphomonas chukchiensis sp. nov., isolated from surface seawater of the Bering Sea and Chukchi Sea.</title>
        <authorList>
            <person name="Li C."/>
            <person name="Lai Q."/>
            <person name="Li G."/>
            <person name="Dong C."/>
            <person name="Wang J."/>
            <person name="Liao Y."/>
            <person name="Shao Z."/>
        </authorList>
    </citation>
    <scope>NUCLEOTIDE SEQUENCE [LARGE SCALE GENOMIC DNA]</scope>
    <source>
        <strain evidence="4 5">SCH89</strain>
    </source>
</reference>
<sequence>MIQQARRSFIPGVFLRLIALFSFVIPSACAQTPAPALIAPIAPAGQISAERVAQGFPLFEDGVATTILVDPDEDPGILRAVHNLQSDLEARGSVRPEINTAVPKHASNLIIVGSLANSRWIADLMASGHVTDTGLSGEWEAFAQEVVERPFDGIERALVITGSDKRGTIFGVYDLLDRAGVSPWNWWADVPIAQVEALYVAPGRRVEKPEVKYRGIFLNDENPALLDWVNETFGGFNHAFYERVFELMLRQKANYLWPAMWGKAFYDDDPMNAVLADEYGIVIGTSHHEPLGRAHIEWERYGEGDWNYAANKNRLQDFWRYGVERIGEHEAIVTIGMRGDGDEAMAEGTAIDLLEEIVSDQRKIIEDVTGAPAEETPQLWALYKEVQDYYDKGMDAPGDVTLLFADDNWGNIRRLPELGSERPGGYGVYYHFDYVGDPRNYKWINTTQIERVWEQMNLADEYGAKQIWIVNVGDLKPMEFPISFFMNMAWDPSDWPLERLADYPETWAAEQFGPEHAAEIGEMLTAYTRFNARRKPELLEPGTYSLVNYDEADRIVADYEALAERATSIGEQLPEAYQDAYKQLVWFPIHAAANLNALYVAAAKNQLYAKQGRAETNAMADKVDALFEKDDELTRHYHEDIANGKWNHMMAQTHIGYTYWQQPEQDNKPDTVRIDVPQAGGPGIAVAGTEAISTGSDTKLAMPVFEPYGRSVQTFDVFNRGETPFMFEVASDADWVEISASGEAVTTQSQVTVSIDWRLAPEGRADATVWITSGDVRIPVSVPTHKFGVATGREAFVETDGIVSFAASAAQTVRNGEDVSWKVIPNLGRTDDSITVFPVTADSQVPGTVNSPSLSYDIYVTEPGDYSVYTTLAPSLDFRGKGGLRYAVSVNDEAPQVVNINADTSQAAWEKTVADYANVQATRHSIEAPGLQRITLWAVDPGVVFQHVIVARRPLPASYLGPPPSVQAGE</sequence>
<evidence type="ECO:0000313" key="5">
    <source>
        <dbReference type="Proteomes" id="UP000024942"/>
    </source>
</evidence>
<protein>
    <recommendedName>
        <fullName evidence="3">Gylcosyl hydrolase 115 C-terminal domain-containing protein</fullName>
    </recommendedName>
</protein>
<dbReference type="EMBL" id="ARYL01000039">
    <property type="protein sequence ID" value="KDA01006.1"/>
    <property type="molecule type" value="Genomic_DNA"/>
</dbReference>
<dbReference type="PANTHER" id="PTHR37842">
    <property type="match status" value="1"/>
</dbReference>
<keyword evidence="1" id="KW-0378">Hydrolase</keyword>
<dbReference type="Gene3D" id="3.20.20.520">
    <property type="entry name" value="Glycosyl hydrolase family 115"/>
    <property type="match status" value="1"/>
</dbReference>
<dbReference type="Proteomes" id="UP000024942">
    <property type="component" value="Unassembled WGS sequence"/>
</dbReference>
<dbReference type="Gene3D" id="3.30.379.10">
    <property type="entry name" value="Chitobiase/beta-hexosaminidase domain 2-like"/>
    <property type="match status" value="1"/>
</dbReference>
<dbReference type="SUPFAM" id="SSF55545">
    <property type="entry name" value="beta-N-acetylhexosaminidase-like domain"/>
    <property type="match status" value="1"/>
</dbReference>
<evidence type="ECO:0000259" key="3">
    <source>
        <dbReference type="Pfam" id="PF17829"/>
    </source>
</evidence>
<dbReference type="InterPro" id="IPR031924">
    <property type="entry name" value="GH115"/>
</dbReference>
<gene>
    <name evidence="4" type="ORF">HOC_17681</name>
</gene>
<dbReference type="InterPro" id="IPR042301">
    <property type="entry name" value="GH115_sf"/>
</dbReference>
<dbReference type="eggNOG" id="ENOG502Z7KK">
    <property type="taxonomic scope" value="Bacteria"/>
</dbReference>
<dbReference type="AlphaFoldDB" id="A0A059G2H7"/>
<evidence type="ECO:0000313" key="4">
    <source>
        <dbReference type="EMBL" id="KDA01006.1"/>
    </source>
</evidence>
<dbReference type="Pfam" id="PF17829">
    <property type="entry name" value="GH115_C"/>
    <property type="match status" value="1"/>
</dbReference>
<comment type="caution">
    <text evidence="4">The sequence shown here is derived from an EMBL/GenBank/DDBJ whole genome shotgun (WGS) entry which is preliminary data.</text>
</comment>
<evidence type="ECO:0000256" key="2">
    <source>
        <dbReference type="SAM" id="SignalP"/>
    </source>
</evidence>
<dbReference type="Gene3D" id="2.60.120.1620">
    <property type="match status" value="1"/>
</dbReference>
<dbReference type="GO" id="GO:0005975">
    <property type="term" value="P:carbohydrate metabolic process"/>
    <property type="evidence" value="ECO:0007669"/>
    <property type="project" value="UniProtKB-ARBA"/>
</dbReference>
<dbReference type="PANTHER" id="PTHR37842:SF2">
    <property type="entry name" value="GYLCOSYL HYDROLASE 115 C-TERMINAL DOMAIN-CONTAINING PROTEIN"/>
    <property type="match status" value="1"/>
</dbReference>
<keyword evidence="2" id="KW-0732">Signal</keyword>
<dbReference type="Gene3D" id="1.20.58.2150">
    <property type="match status" value="1"/>
</dbReference>
<dbReference type="RefSeq" id="WP_051625052.1">
    <property type="nucleotide sequence ID" value="NZ_ARYL01000039.1"/>
</dbReference>
<accession>A0A059G2H7</accession>
<feature type="chain" id="PRO_5001573151" description="Gylcosyl hydrolase 115 C-terminal domain-containing protein" evidence="2">
    <location>
        <begin position="31"/>
        <end position="970"/>
    </location>
</feature>
<name>A0A059G2H7_9PROT</name>